<gene>
    <name evidence="2" type="ORF">ATOP_06300</name>
</gene>
<dbReference type="SUPFAM" id="SSF52218">
    <property type="entry name" value="Flavoproteins"/>
    <property type="match status" value="1"/>
</dbReference>
<evidence type="ECO:0000313" key="2">
    <source>
        <dbReference type="EMBL" id="GJM54975.1"/>
    </source>
</evidence>
<dbReference type="InterPro" id="IPR008254">
    <property type="entry name" value="Flavodoxin/NO_synth"/>
</dbReference>
<dbReference type="Proteomes" id="UP001055025">
    <property type="component" value="Unassembled WGS sequence"/>
</dbReference>
<name>A0AAV5B3E6_9ACTN</name>
<accession>A0AAV5B3E6</accession>
<protein>
    <submittedName>
        <fullName evidence="2">Flavodoxin</fullName>
    </submittedName>
</protein>
<organism evidence="2 3">
    <name type="scientific">Granulimonas faecalis</name>
    <dbReference type="NCBI Taxonomy" id="2894155"/>
    <lineage>
        <taxon>Bacteria</taxon>
        <taxon>Bacillati</taxon>
        <taxon>Actinomycetota</taxon>
        <taxon>Coriobacteriia</taxon>
        <taxon>Coriobacteriales</taxon>
        <taxon>Kribbibacteriaceae</taxon>
        <taxon>Granulimonas</taxon>
    </lineage>
</organism>
<dbReference type="PROSITE" id="PS50902">
    <property type="entry name" value="FLAVODOXIN_LIKE"/>
    <property type="match status" value="1"/>
</dbReference>
<dbReference type="RefSeq" id="WP_135977770.1">
    <property type="nucleotide sequence ID" value="NZ_BQKC01000001.1"/>
</dbReference>
<dbReference type="GO" id="GO:0010181">
    <property type="term" value="F:FMN binding"/>
    <property type="evidence" value="ECO:0007669"/>
    <property type="project" value="InterPro"/>
</dbReference>
<dbReference type="AlphaFoldDB" id="A0AAV5B3E6"/>
<sequence>MSSVAVVYWNAKSNTEKMARLIARGAANAGASVSVFSSEEFKPSMAAKYGAIALGCPALDVDTLKESDFEVLTKGIDGEVDGRAVAVFGSYDWGVGEWLDQWEAHLGRCGAKVVGNLKVAGAPEGVQDERCQALGAQLAHLAAAEDPELSRAV</sequence>
<evidence type="ECO:0000313" key="3">
    <source>
        <dbReference type="Proteomes" id="UP001055025"/>
    </source>
</evidence>
<feature type="domain" description="Flavodoxin-like" evidence="1">
    <location>
        <begin position="4"/>
        <end position="139"/>
    </location>
</feature>
<proteinExistence type="predicted"/>
<reference evidence="2" key="1">
    <citation type="journal article" date="2022" name="Int. J. Syst. Evol. Microbiol.">
        <title>Granulimonas faecalis gen. nov., sp. nov., and Leptogranulimonas caecicola gen. nov., sp. nov., novel lactate-producing Atopobiaceae bacteria isolated from mouse intestines, and an emended description of the family Atopobiaceae.</title>
        <authorList>
            <person name="Morinaga K."/>
            <person name="Kusada H."/>
            <person name="Sakamoto S."/>
            <person name="Murakami T."/>
            <person name="Toyoda A."/>
            <person name="Mori H."/>
            <person name="Meng X.Y."/>
            <person name="Takashino M."/>
            <person name="Murotomi K."/>
            <person name="Tamaki H."/>
        </authorList>
    </citation>
    <scope>NUCLEOTIDE SEQUENCE</scope>
    <source>
        <strain evidence="2">OPF53</strain>
    </source>
</reference>
<dbReference type="Gene3D" id="3.40.50.360">
    <property type="match status" value="1"/>
</dbReference>
<evidence type="ECO:0000259" key="1">
    <source>
        <dbReference type="PROSITE" id="PS50902"/>
    </source>
</evidence>
<dbReference type="EMBL" id="BQKC01000001">
    <property type="protein sequence ID" value="GJM54975.1"/>
    <property type="molecule type" value="Genomic_DNA"/>
</dbReference>
<comment type="caution">
    <text evidence="2">The sequence shown here is derived from an EMBL/GenBank/DDBJ whole genome shotgun (WGS) entry which is preliminary data.</text>
</comment>
<keyword evidence="3" id="KW-1185">Reference proteome</keyword>
<dbReference type="Pfam" id="PF00258">
    <property type="entry name" value="Flavodoxin_1"/>
    <property type="match status" value="1"/>
</dbReference>
<dbReference type="InterPro" id="IPR029039">
    <property type="entry name" value="Flavoprotein-like_sf"/>
</dbReference>